<dbReference type="EMBL" id="CP069024">
    <property type="protein sequence ID" value="QRC91705.1"/>
    <property type="molecule type" value="Genomic_DNA"/>
</dbReference>
<proteinExistence type="predicted"/>
<accession>A0A7U2ERF4</accession>
<dbReference type="Proteomes" id="UP000663193">
    <property type="component" value="Chromosome 2"/>
</dbReference>
<evidence type="ECO:0000313" key="2">
    <source>
        <dbReference type="Proteomes" id="UP000663193"/>
    </source>
</evidence>
<organism evidence="1 2">
    <name type="scientific">Phaeosphaeria nodorum (strain SN15 / ATCC MYA-4574 / FGSC 10173)</name>
    <name type="common">Glume blotch fungus</name>
    <name type="synonym">Parastagonospora nodorum</name>
    <dbReference type="NCBI Taxonomy" id="321614"/>
    <lineage>
        <taxon>Eukaryota</taxon>
        <taxon>Fungi</taxon>
        <taxon>Dikarya</taxon>
        <taxon>Ascomycota</taxon>
        <taxon>Pezizomycotina</taxon>
        <taxon>Dothideomycetes</taxon>
        <taxon>Pleosporomycetidae</taxon>
        <taxon>Pleosporales</taxon>
        <taxon>Pleosporineae</taxon>
        <taxon>Phaeosphaeriaceae</taxon>
        <taxon>Parastagonospora</taxon>
    </lineage>
</organism>
<protein>
    <submittedName>
        <fullName evidence="1">Uncharacterized protein</fullName>
    </submittedName>
</protein>
<name>A0A7U2ERF4_PHANO</name>
<evidence type="ECO:0000313" key="1">
    <source>
        <dbReference type="EMBL" id="QRC91705.1"/>
    </source>
</evidence>
<sequence length="87" mass="9689">MLRDFIRFGRSSNGVLSMSFFLNLLKVRVSSCRPTCDRQSVASQTAFVYTLGLGLWLDAHSVRVLNSNSKLLQDTYISSSTCSIYSA</sequence>
<gene>
    <name evidence="1" type="ORF">JI435_401560</name>
</gene>
<keyword evidence="2" id="KW-1185">Reference proteome</keyword>
<dbReference type="AlphaFoldDB" id="A0A7U2ERF4"/>
<dbReference type="VEuPathDB" id="FungiDB:JI435_401560"/>
<reference evidence="2" key="1">
    <citation type="journal article" date="2021" name="BMC Genomics">
        <title>Chromosome-level genome assembly and manually-curated proteome of model necrotroph Parastagonospora nodorum Sn15 reveals a genome-wide trove of candidate effector homologs, and redundancy of virulence-related functions within an accessory chromosome.</title>
        <authorList>
            <person name="Bertazzoni S."/>
            <person name="Jones D.A.B."/>
            <person name="Phan H.T."/>
            <person name="Tan K.-C."/>
            <person name="Hane J.K."/>
        </authorList>
    </citation>
    <scope>NUCLEOTIDE SEQUENCE [LARGE SCALE GENOMIC DNA]</scope>
    <source>
        <strain evidence="2">SN15 / ATCC MYA-4574 / FGSC 10173)</strain>
    </source>
</reference>